<dbReference type="GO" id="GO:0016758">
    <property type="term" value="F:hexosyltransferase activity"/>
    <property type="evidence" value="ECO:0007669"/>
    <property type="project" value="UniProtKB-ARBA"/>
</dbReference>
<dbReference type="GO" id="GO:0017000">
    <property type="term" value="P:antibiotic biosynthetic process"/>
    <property type="evidence" value="ECO:0007669"/>
    <property type="project" value="UniProtKB-KW"/>
</dbReference>
<dbReference type="InterPro" id="IPR030953">
    <property type="entry name" value="Glycosyl_450act"/>
</dbReference>
<dbReference type="PANTHER" id="PTHR48050">
    <property type="entry name" value="STEROL 3-BETA-GLUCOSYLTRANSFERASE"/>
    <property type="match status" value="1"/>
</dbReference>
<dbReference type="PANTHER" id="PTHR48050:SF13">
    <property type="entry name" value="STEROL 3-BETA-GLUCOSYLTRANSFERASE UGT80A2"/>
    <property type="match status" value="1"/>
</dbReference>
<dbReference type="Gene3D" id="3.40.50.2000">
    <property type="entry name" value="Glycogen Phosphorylase B"/>
    <property type="match status" value="2"/>
</dbReference>
<reference evidence="8" key="1">
    <citation type="journal article" date="1996" name="J. Bacteriol.">
        <title>Cloning, sequencing, and analysis of aklaviketone reductase from Streptomyces sp. strain C5.</title>
        <authorList>
            <person name="Dickens M.L."/>
            <person name="Ye J."/>
            <person name="Strohl W.R."/>
        </authorList>
    </citation>
    <scope>NUCLEOTIDE SEQUENCE</scope>
    <source>
        <strain evidence="8">C5</strain>
    </source>
</reference>
<feature type="domain" description="Erythromycin biosynthesis protein CIII-like C-terminal" evidence="6">
    <location>
        <begin position="276"/>
        <end position="419"/>
    </location>
</feature>
<accession>Q53881</accession>
<dbReference type="Pfam" id="PF06722">
    <property type="entry name" value="EryCIII-like_C"/>
    <property type="match status" value="1"/>
</dbReference>
<dbReference type="Pfam" id="PF21036">
    <property type="entry name" value="EryCIII-like_N"/>
    <property type="match status" value="1"/>
</dbReference>
<keyword evidence="3 8" id="KW-0808">Transferase</keyword>
<name>Q53881_STRS5</name>
<dbReference type="InterPro" id="IPR048284">
    <property type="entry name" value="EryCIII-like_N"/>
</dbReference>
<dbReference type="NCBIfam" id="TIGR04516">
    <property type="entry name" value="glycosyl_450act"/>
    <property type="match status" value="1"/>
</dbReference>
<dbReference type="CAZy" id="GT1">
    <property type="family name" value="Glycosyltransferase Family 1"/>
</dbReference>
<organism evidence="8">
    <name type="scientific">Streptomyces sp. (strain C5)</name>
    <dbReference type="NCBI Taxonomy" id="45212"/>
    <lineage>
        <taxon>Bacteria</taxon>
        <taxon>Bacillati</taxon>
        <taxon>Actinomycetota</taxon>
        <taxon>Actinomycetes</taxon>
        <taxon>Kitasatosporales</taxon>
        <taxon>Streptomycetaceae</taxon>
        <taxon>Streptomyces</taxon>
    </lineage>
</organism>
<dbReference type="CDD" id="cd03784">
    <property type="entry name" value="GT1_Gtf-like"/>
    <property type="match status" value="1"/>
</dbReference>
<evidence type="ECO:0000313" key="8">
    <source>
        <dbReference type="EMBL" id="AAB08020.1"/>
    </source>
</evidence>
<proteinExistence type="inferred from homology"/>
<dbReference type="SUPFAM" id="SSF53756">
    <property type="entry name" value="UDP-Glycosyltransferase/glycogen phosphorylase"/>
    <property type="match status" value="1"/>
</dbReference>
<evidence type="ECO:0000256" key="5">
    <source>
        <dbReference type="SAM" id="MobiDB-lite"/>
    </source>
</evidence>
<keyword evidence="2" id="KW-0328">Glycosyltransferase</keyword>
<protein>
    <submittedName>
        <fullName evidence="8">Glycosyltransferase</fullName>
    </submittedName>
</protein>
<dbReference type="InterPro" id="IPR010610">
    <property type="entry name" value="EryCIII-like_C"/>
</dbReference>
<dbReference type="FunFam" id="3.40.50.2000:FF:000072">
    <property type="entry name" value="Glycosyl transferase"/>
    <property type="match status" value="1"/>
</dbReference>
<feature type="domain" description="Erythromycin biosynthesis protein CIII-like N-terminal" evidence="7">
    <location>
        <begin position="23"/>
        <end position="260"/>
    </location>
</feature>
<sequence length="442" mass="48010">MRVLFATMAARSHVYAQVTLASALRTAGHEVLVASQPDVLDDIVRAGLTRVRIGEDLNIEEETREANASFEDDRNLGGLAMSNTRDDPLPWDHALGMFTAMTAMVFQNVCPEPMVDDLVGLARDWRPDLVVWDPLTLAGPVAARLSGAAHARLLFGPDQMGRNRTAFRALLDRQRPSCVTTRCAEWLTWTLERWRRQRLDMSEELVLGQWTIDPTPPSMRIPLDLPCVPVRYVPYNGPSLLPDWLREPPRHPRRLCLTLGVSLGEATGAGTVAASDVLAAVDGLDVEVVATLSRNCQELGTLPANVRAVDFVRLNALLPSCSGIIHHGGSGTFMTALAHATPQLIVPDMMWDAMEKAHGLARSGAGGYVDAKDVSPDLLRERVLDLFDDPSYAAGARRVRAEIVGTPSPNDIVPVLERLTAEHQAGGPERSPALKSPSTGGA</sequence>
<dbReference type="InterPro" id="IPR002213">
    <property type="entry name" value="UDP_glucos_trans"/>
</dbReference>
<evidence type="ECO:0000256" key="4">
    <source>
        <dbReference type="ARBA" id="ARBA00023194"/>
    </source>
</evidence>
<evidence type="ECO:0000256" key="2">
    <source>
        <dbReference type="ARBA" id="ARBA00022676"/>
    </source>
</evidence>
<dbReference type="GO" id="GO:0008194">
    <property type="term" value="F:UDP-glycosyltransferase activity"/>
    <property type="evidence" value="ECO:0007669"/>
    <property type="project" value="InterPro"/>
</dbReference>
<evidence type="ECO:0000259" key="6">
    <source>
        <dbReference type="Pfam" id="PF06722"/>
    </source>
</evidence>
<keyword evidence="4" id="KW-0045">Antibiotic biosynthesis</keyword>
<comment type="similarity">
    <text evidence="1">Belongs to the glycosyltransferase 28 family.</text>
</comment>
<dbReference type="EMBL" id="U43704">
    <property type="protein sequence ID" value="AAB08020.1"/>
    <property type="molecule type" value="Genomic_DNA"/>
</dbReference>
<feature type="region of interest" description="Disordered" evidence="5">
    <location>
        <begin position="419"/>
        <end position="442"/>
    </location>
</feature>
<evidence type="ECO:0000256" key="1">
    <source>
        <dbReference type="ARBA" id="ARBA00006962"/>
    </source>
</evidence>
<evidence type="ECO:0000259" key="7">
    <source>
        <dbReference type="Pfam" id="PF21036"/>
    </source>
</evidence>
<dbReference type="AlphaFoldDB" id="Q53881"/>
<evidence type="ECO:0000256" key="3">
    <source>
        <dbReference type="ARBA" id="ARBA00022679"/>
    </source>
</evidence>
<dbReference type="InterPro" id="IPR050426">
    <property type="entry name" value="Glycosyltransferase_28"/>
</dbReference>
<gene>
    <name evidence="8" type="primary">dauH</name>
</gene>